<sequence length="498" mass="54279">MFSSWKICCSRISQRWILAVMGCLAISNAFSMRICLNVAITEMVRTSEASNSTSSDETCPASESTSSSLSGKGAYDWDEYTQGIILSSFFWGYIITQIPGGILADKFGGKYTLGIGILATAIFTMLTPSVVEAFDATGLIVLRILMGFGEGTTYPAVNVLIAQWAPPQERSKIGTVVMAGMQVGSVVGTALSGVLIHNSSMGWPVVFYVFGAFGVVWFLAWILLCSSYPDSHPFISDQEKKYLHDAMVEHTHKETGPTPWRQILTSAPMWALLIAKVGENFGFQTMVTDLPKYMSSVLKFSIQANGFLSALPLLAMWVSGIASSWFADWLIAKDRISRTNLRKVCATIASAGPAVFLIAASYAGCDRILVVTLFTVGMGLMGLMYPSTMVNALDLSPNYSGTLMAMTTTVVAVAGVLAPYAVGVLTPNQTLQEWRIVFWITFAVYLVTVLAYAIWADGEVQYWNDANFRIQRLQENDDENQVRGGPSTSKHPDQLPSV</sequence>
<feature type="region of interest" description="Disordered" evidence="5">
    <location>
        <begin position="50"/>
        <end position="71"/>
    </location>
</feature>
<dbReference type="PROSITE" id="PS00217">
    <property type="entry name" value="SUGAR_TRANSPORT_2"/>
    <property type="match status" value="1"/>
</dbReference>
<feature type="transmembrane region" description="Helical" evidence="6">
    <location>
        <begin position="84"/>
        <end position="104"/>
    </location>
</feature>
<evidence type="ECO:0000256" key="3">
    <source>
        <dbReference type="ARBA" id="ARBA00022989"/>
    </source>
</evidence>
<dbReference type="FunCoup" id="A0A6J0BTY0">
    <property type="interactions" value="102"/>
</dbReference>
<dbReference type="KEGG" id="nlo:107222555"/>
<feature type="transmembrane region" description="Helical" evidence="6">
    <location>
        <begin position="173"/>
        <end position="196"/>
    </location>
</feature>
<dbReference type="GO" id="GO:0005765">
    <property type="term" value="C:lysosomal membrane"/>
    <property type="evidence" value="ECO:0007669"/>
    <property type="project" value="UniProtKB-SubCell"/>
</dbReference>
<feature type="transmembrane region" description="Helical" evidence="6">
    <location>
        <begin position="344"/>
        <end position="362"/>
    </location>
</feature>
<keyword evidence="4 6" id="KW-0472">Membrane</keyword>
<gene>
    <name evidence="9" type="primary">LOC107222555</name>
</gene>
<organism evidence="9">
    <name type="scientific">Neodiprion lecontei</name>
    <name type="common">Redheaded pine sawfly</name>
    <dbReference type="NCBI Taxonomy" id="441921"/>
    <lineage>
        <taxon>Eukaryota</taxon>
        <taxon>Metazoa</taxon>
        <taxon>Ecdysozoa</taxon>
        <taxon>Arthropoda</taxon>
        <taxon>Hexapoda</taxon>
        <taxon>Insecta</taxon>
        <taxon>Pterygota</taxon>
        <taxon>Neoptera</taxon>
        <taxon>Endopterygota</taxon>
        <taxon>Hymenoptera</taxon>
        <taxon>Tenthredinoidea</taxon>
        <taxon>Diprionidae</taxon>
        <taxon>Diprioninae</taxon>
        <taxon>Neodiprion</taxon>
    </lineage>
</organism>
<feature type="transmembrane region" description="Helical" evidence="6">
    <location>
        <begin position="202"/>
        <end position="224"/>
    </location>
</feature>
<dbReference type="SUPFAM" id="SSF103473">
    <property type="entry name" value="MFS general substrate transporter"/>
    <property type="match status" value="1"/>
</dbReference>
<dbReference type="PANTHER" id="PTHR11662">
    <property type="entry name" value="SOLUTE CARRIER FAMILY 17"/>
    <property type="match status" value="1"/>
</dbReference>
<feature type="transmembrane region" description="Helical" evidence="6">
    <location>
        <begin position="111"/>
        <end position="131"/>
    </location>
</feature>
<evidence type="ECO:0000259" key="7">
    <source>
        <dbReference type="PROSITE" id="PS50850"/>
    </source>
</evidence>
<reference evidence="9" key="1">
    <citation type="submission" date="2025-08" db="UniProtKB">
        <authorList>
            <consortium name="RefSeq"/>
        </authorList>
    </citation>
    <scope>IDENTIFICATION</scope>
    <source>
        <tissue evidence="9">Thorax and Abdomen</tissue>
    </source>
</reference>
<keyword evidence="8" id="KW-1185">Reference proteome</keyword>
<dbReference type="InParanoid" id="A0A6J0BTY0"/>
<feature type="transmembrane region" description="Helical" evidence="6">
    <location>
        <begin position="137"/>
        <end position="161"/>
    </location>
</feature>
<dbReference type="Proteomes" id="UP000829291">
    <property type="component" value="Chromosome 7"/>
</dbReference>
<feature type="transmembrane region" description="Helical" evidence="6">
    <location>
        <begin position="368"/>
        <end position="387"/>
    </location>
</feature>
<dbReference type="InterPro" id="IPR020846">
    <property type="entry name" value="MFS_dom"/>
</dbReference>
<feature type="transmembrane region" description="Helical" evidence="6">
    <location>
        <begin position="399"/>
        <end position="422"/>
    </location>
</feature>
<dbReference type="RefSeq" id="XP_015517458.2">
    <property type="nucleotide sequence ID" value="XM_015661972.2"/>
</dbReference>
<proteinExistence type="predicted"/>
<dbReference type="GeneID" id="107222555"/>
<dbReference type="Pfam" id="PF07690">
    <property type="entry name" value="MFS_1"/>
    <property type="match status" value="1"/>
</dbReference>
<evidence type="ECO:0000256" key="2">
    <source>
        <dbReference type="ARBA" id="ARBA00022692"/>
    </source>
</evidence>
<dbReference type="CDD" id="cd17318">
    <property type="entry name" value="MFS_SLC17"/>
    <property type="match status" value="1"/>
</dbReference>
<dbReference type="PANTHER" id="PTHR11662:SF415">
    <property type="entry name" value="AT30085P-RELATED"/>
    <property type="match status" value="1"/>
</dbReference>
<dbReference type="InterPro" id="IPR050382">
    <property type="entry name" value="MFS_Na/Anion_cotransporter"/>
</dbReference>
<dbReference type="AlphaFoldDB" id="A0A6J0BTY0"/>
<dbReference type="InterPro" id="IPR005829">
    <property type="entry name" value="Sugar_transporter_CS"/>
</dbReference>
<evidence type="ECO:0000256" key="5">
    <source>
        <dbReference type="SAM" id="MobiDB-lite"/>
    </source>
</evidence>
<feature type="region of interest" description="Disordered" evidence="5">
    <location>
        <begin position="474"/>
        <end position="498"/>
    </location>
</feature>
<feature type="transmembrane region" description="Helical" evidence="6">
    <location>
        <begin position="434"/>
        <end position="455"/>
    </location>
</feature>
<evidence type="ECO:0000313" key="8">
    <source>
        <dbReference type="Proteomes" id="UP000829291"/>
    </source>
</evidence>
<name>A0A6J0BTY0_NEOLC</name>
<evidence type="ECO:0000256" key="4">
    <source>
        <dbReference type="ARBA" id="ARBA00023136"/>
    </source>
</evidence>
<dbReference type="InterPro" id="IPR011701">
    <property type="entry name" value="MFS"/>
</dbReference>
<keyword evidence="3 6" id="KW-1133">Transmembrane helix</keyword>
<dbReference type="GO" id="GO:0015293">
    <property type="term" value="F:symporter activity"/>
    <property type="evidence" value="ECO:0007669"/>
    <property type="project" value="UniProtKB-KW"/>
</dbReference>
<dbReference type="PROSITE" id="PS50850">
    <property type="entry name" value="MFS"/>
    <property type="match status" value="1"/>
</dbReference>
<feature type="domain" description="Major facilitator superfamily (MFS) profile" evidence="7">
    <location>
        <begin position="17"/>
        <end position="460"/>
    </location>
</feature>
<evidence type="ECO:0000256" key="1">
    <source>
        <dbReference type="ARBA" id="ARBA00004141"/>
    </source>
</evidence>
<keyword evidence="2 6" id="KW-0812">Transmembrane</keyword>
<comment type="subcellular location">
    <subcellularLocation>
        <location evidence="1">Membrane</location>
        <topology evidence="1">Multi-pass membrane protein</topology>
    </subcellularLocation>
</comment>
<dbReference type="Gene3D" id="1.20.1250.20">
    <property type="entry name" value="MFS general substrate transporter like domains"/>
    <property type="match status" value="1"/>
</dbReference>
<feature type="transmembrane region" description="Helical" evidence="6">
    <location>
        <begin position="307"/>
        <end position="332"/>
    </location>
</feature>
<dbReference type="GO" id="GO:0006820">
    <property type="term" value="P:monoatomic anion transport"/>
    <property type="evidence" value="ECO:0007669"/>
    <property type="project" value="TreeGrafter"/>
</dbReference>
<evidence type="ECO:0000313" key="9">
    <source>
        <dbReference type="RefSeq" id="XP_015517458.2"/>
    </source>
</evidence>
<accession>A0A6J0BTY0</accession>
<dbReference type="GO" id="GO:0030672">
    <property type="term" value="C:synaptic vesicle membrane"/>
    <property type="evidence" value="ECO:0007669"/>
    <property type="project" value="UniProtKB-SubCell"/>
</dbReference>
<dbReference type="GO" id="GO:0046942">
    <property type="term" value="P:carboxylic acid transport"/>
    <property type="evidence" value="ECO:0007669"/>
    <property type="project" value="UniProtKB-ARBA"/>
</dbReference>
<protein>
    <submittedName>
        <fullName evidence="9">Inorganic phosphate cotransporter</fullName>
    </submittedName>
</protein>
<dbReference type="InterPro" id="IPR036259">
    <property type="entry name" value="MFS_trans_sf"/>
</dbReference>
<evidence type="ECO:0000256" key="6">
    <source>
        <dbReference type="SAM" id="Phobius"/>
    </source>
</evidence>
<dbReference type="GO" id="GO:0016323">
    <property type="term" value="C:basolateral plasma membrane"/>
    <property type="evidence" value="ECO:0007669"/>
    <property type="project" value="UniProtKB-SubCell"/>
</dbReference>
<dbReference type="OrthoDB" id="2985014at2759"/>